<sequence>MAKFLLSLHVLASVLFIGPVAVAVSMFPRRAAAALGSGADQPVAAASVRLLHRITQVYALLGIAVPLLGIGVAQVMDVLGQSWLIASIVITALSAGSLLLFVVPAQQSVIDTLDAEAGTPAAHSRGDDRERAERGLKLLPMTAGVFNLLWAVVVVLMVIRPGSTTGA</sequence>
<feature type="transmembrane region" description="Helical" evidence="1">
    <location>
        <begin position="83"/>
        <end position="103"/>
    </location>
</feature>
<feature type="transmembrane region" description="Helical" evidence="1">
    <location>
        <begin position="138"/>
        <end position="159"/>
    </location>
</feature>
<proteinExistence type="predicted"/>
<dbReference type="InterPro" id="IPR018729">
    <property type="entry name" value="DUF2269_transmembrane"/>
</dbReference>
<keyword evidence="1" id="KW-0812">Transmembrane</keyword>
<evidence type="ECO:0000313" key="2">
    <source>
        <dbReference type="EMBL" id="GAA1075161.1"/>
    </source>
</evidence>
<feature type="transmembrane region" description="Helical" evidence="1">
    <location>
        <begin position="57"/>
        <end position="76"/>
    </location>
</feature>
<dbReference type="EMBL" id="BAAALD010000009">
    <property type="protein sequence ID" value="GAA1075161.1"/>
    <property type="molecule type" value="Genomic_DNA"/>
</dbReference>
<dbReference type="RefSeq" id="WP_344622723.1">
    <property type="nucleotide sequence ID" value="NZ_BAAALD010000009.1"/>
</dbReference>
<gene>
    <name evidence="2" type="ORF">GCM10009663_15320</name>
</gene>
<keyword evidence="1" id="KW-1133">Transmembrane helix</keyword>
<organism evidence="2 3">
    <name type="scientific">Kitasatospora arboriphila</name>
    <dbReference type="NCBI Taxonomy" id="258052"/>
    <lineage>
        <taxon>Bacteria</taxon>
        <taxon>Bacillati</taxon>
        <taxon>Actinomycetota</taxon>
        <taxon>Actinomycetes</taxon>
        <taxon>Kitasatosporales</taxon>
        <taxon>Streptomycetaceae</taxon>
        <taxon>Kitasatospora</taxon>
    </lineage>
</organism>
<comment type="caution">
    <text evidence="2">The sequence shown here is derived from an EMBL/GenBank/DDBJ whole genome shotgun (WGS) entry which is preliminary data.</text>
</comment>
<evidence type="ECO:0000256" key="1">
    <source>
        <dbReference type="SAM" id="Phobius"/>
    </source>
</evidence>
<reference evidence="2 3" key="1">
    <citation type="journal article" date="2019" name="Int. J. Syst. Evol. Microbiol.">
        <title>The Global Catalogue of Microorganisms (GCM) 10K type strain sequencing project: providing services to taxonomists for standard genome sequencing and annotation.</title>
        <authorList>
            <consortium name="The Broad Institute Genomics Platform"/>
            <consortium name="The Broad Institute Genome Sequencing Center for Infectious Disease"/>
            <person name="Wu L."/>
            <person name="Ma J."/>
        </authorList>
    </citation>
    <scope>NUCLEOTIDE SEQUENCE [LARGE SCALE GENOMIC DNA]</scope>
    <source>
        <strain evidence="2 3">JCM 13002</strain>
    </source>
</reference>
<keyword evidence="1" id="KW-0472">Membrane</keyword>
<keyword evidence="3" id="KW-1185">Reference proteome</keyword>
<accession>A0ABN1TDZ4</accession>
<name>A0ABN1TDZ4_9ACTN</name>
<dbReference type="Proteomes" id="UP001499987">
    <property type="component" value="Unassembled WGS sequence"/>
</dbReference>
<dbReference type="Pfam" id="PF10027">
    <property type="entry name" value="DUF2269"/>
    <property type="match status" value="1"/>
</dbReference>
<evidence type="ECO:0000313" key="3">
    <source>
        <dbReference type="Proteomes" id="UP001499987"/>
    </source>
</evidence>
<protein>
    <submittedName>
        <fullName evidence="2">Membrane protein</fullName>
    </submittedName>
</protein>